<dbReference type="EMBL" id="CZBO01000002">
    <property type="protein sequence ID" value="CUQ01888.1"/>
    <property type="molecule type" value="Genomic_DNA"/>
</dbReference>
<organism evidence="1 2">
    <name type="scientific">Clostridium baratii</name>
    <dbReference type="NCBI Taxonomy" id="1561"/>
    <lineage>
        <taxon>Bacteria</taxon>
        <taxon>Bacillati</taxon>
        <taxon>Bacillota</taxon>
        <taxon>Clostridia</taxon>
        <taxon>Eubacteriales</taxon>
        <taxon>Clostridiaceae</taxon>
        <taxon>Clostridium</taxon>
    </lineage>
</organism>
<dbReference type="RefSeq" id="WP_055207512.1">
    <property type="nucleotide sequence ID" value="NZ_CZBO01000002.1"/>
</dbReference>
<name>A0A174T1S3_9CLOT</name>
<gene>
    <name evidence="1" type="ORF">ERS852568_01584</name>
</gene>
<dbReference type="Proteomes" id="UP000095563">
    <property type="component" value="Unassembled WGS sequence"/>
</dbReference>
<sequence>MEELMSRLEHVFYLNYFKLVNKTTKGTEFKGERNGEIVYLIPNKTISIVLDPNTISEELRLKSDGIYHSTVLKKFPKRLNNGESKITYGYSFKFDTERELNDFLNRYGR</sequence>
<protein>
    <submittedName>
        <fullName evidence="1">Uncharacterized protein</fullName>
    </submittedName>
</protein>
<dbReference type="AlphaFoldDB" id="A0A174T1S3"/>
<evidence type="ECO:0000313" key="2">
    <source>
        <dbReference type="Proteomes" id="UP000095563"/>
    </source>
</evidence>
<accession>A0A174T1S3</accession>
<reference evidence="1 2" key="1">
    <citation type="submission" date="2015-09" db="EMBL/GenBank/DDBJ databases">
        <authorList>
            <consortium name="Pathogen Informatics"/>
        </authorList>
    </citation>
    <scope>NUCLEOTIDE SEQUENCE [LARGE SCALE GENOMIC DNA]</scope>
    <source>
        <strain evidence="1 2">2789STDY5834956</strain>
    </source>
</reference>
<proteinExistence type="predicted"/>
<evidence type="ECO:0000313" key="1">
    <source>
        <dbReference type="EMBL" id="CUQ01888.1"/>
    </source>
</evidence>